<feature type="compositionally biased region" description="Pro residues" evidence="1">
    <location>
        <begin position="37"/>
        <end position="53"/>
    </location>
</feature>
<keyword evidence="2" id="KW-0732">Signal</keyword>
<evidence type="ECO:0000256" key="1">
    <source>
        <dbReference type="SAM" id="MobiDB-lite"/>
    </source>
</evidence>
<dbReference type="OrthoDB" id="5526096at2"/>
<proteinExistence type="predicted"/>
<dbReference type="AlphaFoldDB" id="A0A3A8N6Y3"/>
<dbReference type="RefSeq" id="WP_120627145.1">
    <property type="nucleotide sequence ID" value="NZ_RAWG01000139.1"/>
</dbReference>
<protein>
    <recommendedName>
        <fullName evidence="5">DUF4177 domain-containing protein</fullName>
    </recommendedName>
</protein>
<gene>
    <name evidence="3" type="ORF">D7X12_21480</name>
</gene>
<evidence type="ECO:0000313" key="4">
    <source>
        <dbReference type="Proteomes" id="UP000273405"/>
    </source>
</evidence>
<sequence length="112" mass="12072">MNRRLASLLVLTGVLLGATAASFLPAVARAQTARARTPPPAPPPAQAAPPKAVPLPQSYEYTFVKREGPEEDLLELQRLGAEGWQVVSTVVVDGSTKRYVLMRARHAEPPPH</sequence>
<keyword evidence="4" id="KW-1185">Reference proteome</keyword>
<evidence type="ECO:0000313" key="3">
    <source>
        <dbReference type="EMBL" id="RKH40178.1"/>
    </source>
</evidence>
<feature type="signal peptide" evidence="2">
    <location>
        <begin position="1"/>
        <end position="20"/>
    </location>
</feature>
<name>A0A3A8N6Y3_9BACT</name>
<comment type="caution">
    <text evidence="3">The sequence shown here is derived from an EMBL/GenBank/DDBJ whole genome shotgun (WGS) entry which is preliminary data.</text>
</comment>
<dbReference type="Proteomes" id="UP000273405">
    <property type="component" value="Unassembled WGS sequence"/>
</dbReference>
<accession>A0A3A8N6Y3</accession>
<dbReference type="EMBL" id="RAWG01000139">
    <property type="protein sequence ID" value="RKH40178.1"/>
    <property type="molecule type" value="Genomic_DNA"/>
</dbReference>
<feature type="region of interest" description="Disordered" evidence="1">
    <location>
        <begin position="30"/>
        <end position="53"/>
    </location>
</feature>
<evidence type="ECO:0008006" key="5">
    <source>
        <dbReference type="Google" id="ProtNLM"/>
    </source>
</evidence>
<evidence type="ECO:0000256" key="2">
    <source>
        <dbReference type="SAM" id="SignalP"/>
    </source>
</evidence>
<organism evidence="3 4">
    <name type="scientific">Corallococcus sicarius</name>
    <dbReference type="NCBI Taxonomy" id="2316726"/>
    <lineage>
        <taxon>Bacteria</taxon>
        <taxon>Pseudomonadati</taxon>
        <taxon>Myxococcota</taxon>
        <taxon>Myxococcia</taxon>
        <taxon>Myxococcales</taxon>
        <taxon>Cystobacterineae</taxon>
        <taxon>Myxococcaceae</taxon>
        <taxon>Corallococcus</taxon>
    </lineage>
</organism>
<feature type="chain" id="PRO_5017284502" description="DUF4177 domain-containing protein" evidence="2">
    <location>
        <begin position="21"/>
        <end position="112"/>
    </location>
</feature>
<reference evidence="4" key="1">
    <citation type="submission" date="2018-09" db="EMBL/GenBank/DDBJ databases">
        <authorList>
            <person name="Livingstone P.G."/>
            <person name="Whitworth D.E."/>
        </authorList>
    </citation>
    <scope>NUCLEOTIDE SEQUENCE [LARGE SCALE GENOMIC DNA]</scope>
    <source>
        <strain evidence="4">CA040B</strain>
    </source>
</reference>